<dbReference type="InterPro" id="IPR011051">
    <property type="entry name" value="RmlC_Cupin_sf"/>
</dbReference>
<dbReference type="Proteomes" id="UP000825051">
    <property type="component" value="Chromosome"/>
</dbReference>
<dbReference type="PANTHER" id="PTHR42742:SF3">
    <property type="entry name" value="FRUCTOKINASE"/>
    <property type="match status" value="1"/>
</dbReference>
<evidence type="ECO:0000313" key="3">
    <source>
        <dbReference type="EMBL" id="QYM80862.1"/>
    </source>
</evidence>
<evidence type="ECO:0000256" key="1">
    <source>
        <dbReference type="ARBA" id="ARBA00022723"/>
    </source>
</evidence>
<dbReference type="CDD" id="cd07010">
    <property type="entry name" value="cupin_PMI_type_I_N_bac"/>
    <property type="match status" value="1"/>
</dbReference>
<dbReference type="InterPro" id="IPR014710">
    <property type="entry name" value="RmlC-like_jellyroll"/>
</dbReference>
<dbReference type="GO" id="GO:0046872">
    <property type="term" value="F:metal ion binding"/>
    <property type="evidence" value="ECO:0007669"/>
    <property type="project" value="UniProtKB-KW"/>
</dbReference>
<protein>
    <submittedName>
        <fullName evidence="3">Class I mannose-6-phosphate isomerase</fullName>
    </submittedName>
</protein>
<dbReference type="EMBL" id="CP080507">
    <property type="protein sequence ID" value="QYM80862.1"/>
    <property type="molecule type" value="Genomic_DNA"/>
</dbReference>
<dbReference type="AlphaFoldDB" id="A0A8F9TZG8"/>
<dbReference type="PANTHER" id="PTHR42742">
    <property type="entry name" value="TRANSCRIPTIONAL REPRESSOR MPRA"/>
    <property type="match status" value="1"/>
</dbReference>
<dbReference type="GO" id="GO:0016853">
    <property type="term" value="F:isomerase activity"/>
    <property type="evidence" value="ECO:0007669"/>
    <property type="project" value="UniProtKB-KW"/>
</dbReference>
<keyword evidence="1" id="KW-0479">Metal-binding</keyword>
<name>A0A8F9TZG8_9BACT</name>
<keyword evidence="4" id="KW-1185">Reference proteome</keyword>
<reference evidence="3" key="1">
    <citation type="submission" date="2021-08" db="EMBL/GenBank/DDBJ databases">
        <title>Genome of a novel bacterium of the phylum Verrucomicrobia, Oleiharenicola sp. KSB-15.</title>
        <authorList>
            <person name="Chung J.-H."/>
            <person name="Ahn J.-H."/>
            <person name="Yoon Y."/>
            <person name="Kim D.-Y."/>
            <person name="An S.-H."/>
            <person name="Park I."/>
            <person name="Yeon J."/>
        </authorList>
    </citation>
    <scope>NUCLEOTIDE SEQUENCE</scope>
    <source>
        <strain evidence="3">KSB-15</strain>
    </source>
</reference>
<organism evidence="3 4">
    <name type="scientific">Horticoccus luteus</name>
    <dbReference type="NCBI Taxonomy" id="2862869"/>
    <lineage>
        <taxon>Bacteria</taxon>
        <taxon>Pseudomonadati</taxon>
        <taxon>Verrucomicrobiota</taxon>
        <taxon>Opitutia</taxon>
        <taxon>Opitutales</taxon>
        <taxon>Opitutaceae</taxon>
        <taxon>Horticoccus</taxon>
    </lineage>
</organism>
<evidence type="ECO:0000256" key="2">
    <source>
        <dbReference type="ARBA" id="ARBA00022833"/>
    </source>
</evidence>
<dbReference type="InterPro" id="IPR051804">
    <property type="entry name" value="Carb_Metab_Reg_Kinase/Isom"/>
</dbReference>
<dbReference type="KEGG" id="ole:K0B96_16990"/>
<accession>A0A8F9TZG8</accession>
<dbReference type="Gene3D" id="2.60.120.10">
    <property type="entry name" value="Jelly Rolls"/>
    <property type="match status" value="2"/>
</dbReference>
<proteinExistence type="predicted"/>
<gene>
    <name evidence="3" type="ORF">K0B96_16990</name>
</gene>
<sequence length="365" mass="40513">MISFAMSDPRHKLILLPPNRVWRTYPGGATLDRLAGVAEPRDSSMAEDWIGSVTSSTIPGREHLREGVSQVIVGGERRDLRELVEADPDYFLGAAHVARYGTAPMLLVKFLDSAVRLHFQVHPSRDFARRFLNSPLGKTEAYHVLGVREGVTEPYAYLGFQHPPTPAQLKEWIETQDVAALERCFEKIPVQPGDTLLIPGGFPHALGEGVFMIEIQEPTDFAVRYEFERAGYVLPEAARFMGRGIDFGLSMIDFTAYPRAVIDRNHRCEPTRIRSLGAHSWQDQLIGPANTPCFRVHKTHLREAVTKAEGGFYIGIVTEGACTATVGGETFQLKRYDKFFCPAGLGGVHFEPQGNAAILECLPPL</sequence>
<dbReference type="SUPFAM" id="SSF51182">
    <property type="entry name" value="RmlC-like cupins"/>
    <property type="match status" value="1"/>
</dbReference>
<keyword evidence="2" id="KW-0862">Zinc</keyword>
<keyword evidence="3" id="KW-0413">Isomerase</keyword>
<evidence type="ECO:0000313" key="4">
    <source>
        <dbReference type="Proteomes" id="UP000825051"/>
    </source>
</evidence>